<organism evidence="1 2">
    <name type="scientific">Chryseobacterium turcicum</name>
    <dbReference type="NCBI Taxonomy" id="2898076"/>
    <lineage>
        <taxon>Bacteria</taxon>
        <taxon>Pseudomonadati</taxon>
        <taxon>Bacteroidota</taxon>
        <taxon>Flavobacteriia</taxon>
        <taxon>Flavobacteriales</taxon>
        <taxon>Weeksellaceae</taxon>
        <taxon>Chryseobacterium group</taxon>
        <taxon>Chryseobacterium</taxon>
    </lineage>
</organism>
<reference evidence="1" key="1">
    <citation type="submission" date="2021-11" db="EMBL/GenBank/DDBJ databases">
        <title>Description of novel Chryseobacterium species.</title>
        <authorList>
            <person name="Saticioglu I.B."/>
            <person name="Ay H."/>
            <person name="Altun S."/>
            <person name="Duman M."/>
        </authorList>
    </citation>
    <scope>NUCLEOTIDE SEQUENCE</scope>
    <source>
        <strain evidence="1">C-17</strain>
    </source>
</reference>
<dbReference type="Pfam" id="PF20321">
    <property type="entry name" value="DUF6616"/>
    <property type="match status" value="1"/>
</dbReference>
<dbReference type="AlphaFoldDB" id="A0A9Q3YZ36"/>
<sequence length="108" mass="12793">MKYFIEMFSPTQAWMDLNKEKRANYLNHVNEVSKEMMENGVSIIAMQENDEDTIHRAGYNFFVIWTIETDELADAVQKLMVNEGWFTYFDQLNLKGEPTDIFEKLINL</sequence>
<evidence type="ECO:0000313" key="1">
    <source>
        <dbReference type="EMBL" id="MCD1117600.1"/>
    </source>
</evidence>
<accession>A0A9Q3YZ36</accession>
<dbReference type="InterPro" id="IPR046724">
    <property type="entry name" value="DUF6616"/>
</dbReference>
<dbReference type="EMBL" id="JAJNAY010000001">
    <property type="protein sequence ID" value="MCD1117600.1"/>
    <property type="molecule type" value="Genomic_DNA"/>
</dbReference>
<evidence type="ECO:0000313" key="2">
    <source>
        <dbReference type="Proteomes" id="UP001108025"/>
    </source>
</evidence>
<comment type="caution">
    <text evidence="1">The sequence shown here is derived from an EMBL/GenBank/DDBJ whole genome shotgun (WGS) entry which is preliminary data.</text>
</comment>
<name>A0A9Q3YZ36_9FLAO</name>
<dbReference type="Proteomes" id="UP001108025">
    <property type="component" value="Unassembled WGS sequence"/>
</dbReference>
<proteinExistence type="predicted"/>
<gene>
    <name evidence="1" type="ORF">LO744_12100</name>
</gene>
<keyword evidence="2" id="KW-1185">Reference proteome</keyword>
<dbReference type="RefSeq" id="WP_230669601.1">
    <property type="nucleotide sequence ID" value="NZ_JAJNAY010000001.1"/>
</dbReference>
<protein>
    <submittedName>
        <fullName evidence="1">Uncharacterized protein</fullName>
    </submittedName>
</protein>